<feature type="region of interest" description="Disordered" evidence="1">
    <location>
        <begin position="578"/>
        <end position="609"/>
    </location>
</feature>
<feature type="region of interest" description="Disordered" evidence="1">
    <location>
        <begin position="781"/>
        <end position="890"/>
    </location>
</feature>
<feature type="compositionally biased region" description="Basic and acidic residues" evidence="1">
    <location>
        <begin position="806"/>
        <end position="816"/>
    </location>
</feature>
<dbReference type="RefSeq" id="XP_070891199.1">
    <property type="nucleotide sequence ID" value="XM_071024222.1"/>
</dbReference>
<evidence type="ECO:0000256" key="1">
    <source>
        <dbReference type="SAM" id="MobiDB-lite"/>
    </source>
</evidence>
<protein>
    <recommendedName>
        <fullName evidence="2">DUF2293 domain-containing protein</fullName>
    </recommendedName>
</protein>
<evidence type="ECO:0000313" key="3">
    <source>
        <dbReference type="EMBL" id="KAL2872220.1"/>
    </source>
</evidence>
<evidence type="ECO:0000313" key="4">
    <source>
        <dbReference type="Proteomes" id="UP001610432"/>
    </source>
</evidence>
<comment type="caution">
    <text evidence="3">The sequence shown here is derived from an EMBL/GenBank/DDBJ whole genome shotgun (WGS) entry which is preliminary data.</text>
</comment>
<feature type="compositionally biased region" description="Polar residues" evidence="1">
    <location>
        <begin position="638"/>
        <end position="649"/>
    </location>
</feature>
<sequence length="890" mass="100467">MTPVSRRSASALARRSPTWVTKRKSRKHKVILESVTQAKKKLRSVISFEAKAPPGYTFIPAGNPHFTTTCKELCRKDGLKVYAVSTTPHMHTHGLSQHVHRIGYHFPSAVVATVCMDRGLYLTATGQTVSFHSTEHQANRNHTNSVSQITINTEARDVLKDLFPNIPDNDLNQIIKTAFQKGQRKVGTAVELPLARRAQLAVVAHIRHIYTNYDRLLKTTSFHEARAAIEQSTLAKLVEWRGDDENGKTILEDVFREVIVISDDEDSDAERELQSFHGRDTSVEVISSNPVIEELQMRPFNHGNPPIRDKQAENSEDEAPPGFRFIPEPPKRTKVDRRGFSRYQAWDRAINRYKNIRSGPSQQPAPYSAKEPFQGNLEFSREPSRRPLEPQHSSVAPVALSNQRAVTSNLSLPPLQPVAEHRQYGLYPLAQLRSTRNDPPVPLNPPNCISLERASIPNAGRPPFQQSGTSDQPVFVRGPKEIHERNEDYRRGRPQFFEYSHGIIASQQDRVIPSIESPLPVEIKRPKSGHIEHLTKRMSGAFTFRSVTPHHQVHQDFSNHTIPQDPFQDRAPKRRRVGYYKPPSMENPFPTNTPPTPSAYPGNLSTTAAWPSVHNDSHARRRYLAPAEPSYVAERQPDNTQDPSLSSTRFNHEPQLFEHQEIAKCYDGQAFPSCRVVDPETTQSRIPGKPRITPDTRYALPVGSGHDRVVQPQPIDSLQPGGTQNPHECAASGARAPEVIEPRHESAWRSRNVPISYTPAEVQRYYADGFVRPIGIRNPSIPECRGGHRRPSSHAVQQLPQSPTLKFDDGQHRHFPSDSSISIPPSRRAQLDSQVSAHAQQHPVIGNQHPRYHDGKLYRTPPPVYQYERQPNSLLSTPRYDHNEGHYQGT</sequence>
<proteinExistence type="predicted"/>
<feature type="compositionally biased region" description="Polar residues" evidence="1">
    <location>
        <begin position="794"/>
        <end position="804"/>
    </location>
</feature>
<reference evidence="3 4" key="1">
    <citation type="submission" date="2024-07" db="EMBL/GenBank/DDBJ databases">
        <title>Section-level genome sequencing and comparative genomics of Aspergillus sections Usti and Cavernicolus.</title>
        <authorList>
            <consortium name="Lawrence Berkeley National Laboratory"/>
            <person name="Nybo J.L."/>
            <person name="Vesth T.C."/>
            <person name="Theobald S."/>
            <person name="Frisvad J.C."/>
            <person name="Larsen T.O."/>
            <person name="Kjaerboelling I."/>
            <person name="Rothschild-Mancinelli K."/>
            <person name="Lyhne E.K."/>
            <person name="Kogle M.E."/>
            <person name="Barry K."/>
            <person name="Clum A."/>
            <person name="Na H."/>
            <person name="Ledsgaard L."/>
            <person name="Lin J."/>
            <person name="Lipzen A."/>
            <person name="Kuo A."/>
            <person name="Riley R."/>
            <person name="Mondo S."/>
            <person name="Labutti K."/>
            <person name="Haridas S."/>
            <person name="Pangalinan J."/>
            <person name="Salamov A.A."/>
            <person name="Simmons B.A."/>
            <person name="Magnuson J.K."/>
            <person name="Chen J."/>
            <person name="Drula E."/>
            <person name="Henrissat B."/>
            <person name="Wiebenga A."/>
            <person name="Lubbers R.J."/>
            <person name="Gomes A.C."/>
            <person name="Macurrencykelacurrency M.R."/>
            <person name="Stajich J."/>
            <person name="Grigoriev I.V."/>
            <person name="Mortensen U.H."/>
            <person name="De Vries R.P."/>
            <person name="Baker S.E."/>
            <person name="Andersen M.R."/>
        </authorList>
    </citation>
    <scope>NUCLEOTIDE SEQUENCE [LARGE SCALE GENOMIC DNA]</scope>
    <source>
        <strain evidence="3 4">CBS 449.75</strain>
    </source>
</reference>
<feature type="compositionally biased region" description="Low complexity" evidence="1">
    <location>
        <begin position="817"/>
        <end position="826"/>
    </location>
</feature>
<feature type="domain" description="DUF2293" evidence="2">
    <location>
        <begin position="159"/>
        <end position="241"/>
    </location>
</feature>
<dbReference type="PANTHER" id="PTHR38113:SF1">
    <property type="entry name" value="DUF2293 DOMAIN-CONTAINING PROTEIN"/>
    <property type="match status" value="1"/>
</dbReference>
<dbReference type="EMBL" id="JBFXLQ010000002">
    <property type="protein sequence ID" value="KAL2872220.1"/>
    <property type="molecule type" value="Genomic_DNA"/>
</dbReference>
<accession>A0ABR4M6J2</accession>
<dbReference type="Proteomes" id="UP001610432">
    <property type="component" value="Unassembled WGS sequence"/>
</dbReference>
<dbReference type="GeneID" id="98139294"/>
<dbReference type="PANTHER" id="PTHR38113">
    <property type="match status" value="1"/>
</dbReference>
<organism evidence="3 4">
    <name type="scientific">Aspergillus lucknowensis</name>
    <dbReference type="NCBI Taxonomy" id="176173"/>
    <lineage>
        <taxon>Eukaryota</taxon>
        <taxon>Fungi</taxon>
        <taxon>Dikarya</taxon>
        <taxon>Ascomycota</taxon>
        <taxon>Pezizomycotina</taxon>
        <taxon>Eurotiomycetes</taxon>
        <taxon>Eurotiomycetidae</taxon>
        <taxon>Eurotiales</taxon>
        <taxon>Aspergillaceae</taxon>
        <taxon>Aspergillus</taxon>
        <taxon>Aspergillus subgen. Nidulantes</taxon>
    </lineage>
</organism>
<feature type="compositionally biased region" description="Basic and acidic residues" evidence="1">
    <location>
        <begin position="879"/>
        <end position="890"/>
    </location>
</feature>
<gene>
    <name evidence="3" type="ORF">BJX67DRAFT_103731</name>
</gene>
<name>A0ABR4M6J2_9EURO</name>
<feature type="region of interest" description="Disordered" evidence="1">
    <location>
        <begin position="296"/>
        <end position="336"/>
    </location>
</feature>
<dbReference type="Pfam" id="PF10056">
    <property type="entry name" value="DUF2293"/>
    <property type="match status" value="1"/>
</dbReference>
<keyword evidence="4" id="KW-1185">Reference proteome</keyword>
<dbReference type="InterPro" id="IPR018744">
    <property type="entry name" value="DUF2293"/>
</dbReference>
<feature type="region of interest" description="Disordered" evidence="1">
    <location>
        <begin position="628"/>
        <end position="649"/>
    </location>
</feature>
<evidence type="ECO:0000259" key="2">
    <source>
        <dbReference type="Pfam" id="PF10056"/>
    </source>
</evidence>